<dbReference type="PANTHER" id="PTHR46980:SF2">
    <property type="entry name" value="TRICALBIN-1-RELATED"/>
    <property type="match status" value="1"/>
</dbReference>
<evidence type="ECO:0000256" key="4">
    <source>
        <dbReference type="ARBA" id="ARBA00023121"/>
    </source>
</evidence>
<keyword evidence="3" id="KW-0445">Lipid transport</keyword>
<reference evidence="8 9" key="1">
    <citation type="submission" date="2023-02" db="EMBL/GenBank/DDBJ databases">
        <title>LHISI_Scaffold_Assembly.</title>
        <authorList>
            <person name="Stuart O.P."/>
            <person name="Cleave R."/>
            <person name="Magrath M.J.L."/>
            <person name="Mikheyev A.S."/>
        </authorList>
    </citation>
    <scope>NUCLEOTIDE SEQUENCE [LARGE SCALE GENOMIC DNA]</scope>
    <source>
        <strain evidence="8">Daus_M_001</strain>
        <tissue evidence="8">Leg muscle</tissue>
    </source>
</reference>
<protein>
    <recommendedName>
        <fullName evidence="7">SMP-LTD domain-containing protein</fullName>
    </recommendedName>
</protein>
<evidence type="ECO:0000313" key="9">
    <source>
        <dbReference type="Proteomes" id="UP001159363"/>
    </source>
</evidence>
<dbReference type="Pfam" id="PF25669">
    <property type="entry name" value="SMP_MUG190-like"/>
    <property type="match status" value="1"/>
</dbReference>
<evidence type="ECO:0000256" key="6">
    <source>
        <dbReference type="SAM" id="Phobius"/>
    </source>
</evidence>
<comment type="caution">
    <text evidence="8">The sequence shown here is derived from an EMBL/GenBank/DDBJ whole genome shotgun (WGS) entry which is preliminary data.</text>
</comment>
<organism evidence="8 9">
    <name type="scientific">Dryococelus australis</name>
    <dbReference type="NCBI Taxonomy" id="614101"/>
    <lineage>
        <taxon>Eukaryota</taxon>
        <taxon>Metazoa</taxon>
        <taxon>Ecdysozoa</taxon>
        <taxon>Arthropoda</taxon>
        <taxon>Hexapoda</taxon>
        <taxon>Insecta</taxon>
        <taxon>Pterygota</taxon>
        <taxon>Neoptera</taxon>
        <taxon>Polyneoptera</taxon>
        <taxon>Phasmatodea</taxon>
        <taxon>Verophasmatodea</taxon>
        <taxon>Anareolatae</taxon>
        <taxon>Phasmatidae</taxon>
        <taxon>Eurycanthinae</taxon>
        <taxon>Dryococelus</taxon>
    </lineage>
</organism>
<dbReference type="PROSITE" id="PS51847">
    <property type="entry name" value="SMP"/>
    <property type="match status" value="1"/>
</dbReference>
<sequence>MNEKTPKGQNVGDKSEIIKETLDYALVCVAIAVLVSWLLGAAGLSVAWMLLLLVVLVSTWRAHMARLLDAAGRCESTRLRRRRAVGRDETAEWFNLLLNRWWVFSSPTLFSIMKERLEPILNEAKPNIIERLELLQFTLGDQTPQVQCVRAFDVSGGQRTPLNLQSLQRTPRGLAQSSHYQVAIEADVCLDSEDFCLVLHMRLFGCDVGVDLDVAVEKLNISGKMYMMLTFNMDAPFPHITHLSFAFVEKPEVWFSIRILKVV</sequence>
<keyword evidence="6" id="KW-1133">Transmembrane helix</keyword>
<evidence type="ECO:0000256" key="1">
    <source>
        <dbReference type="ARBA" id="ARBA00004370"/>
    </source>
</evidence>
<keyword evidence="2" id="KW-0813">Transport</keyword>
<evidence type="ECO:0000256" key="3">
    <source>
        <dbReference type="ARBA" id="ARBA00023055"/>
    </source>
</evidence>
<keyword evidence="5 6" id="KW-0472">Membrane</keyword>
<dbReference type="CDD" id="cd21669">
    <property type="entry name" value="SMP_SF"/>
    <property type="match status" value="1"/>
</dbReference>
<name>A0ABQ9GW48_9NEOP</name>
<evidence type="ECO:0000256" key="5">
    <source>
        <dbReference type="ARBA" id="ARBA00023136"/>
    </source>
</evidence>
<keyword evidence="4" id="KW-0446">Lipid-binding</keyword>
<feature type="domain" description="SMP-LTD" evidence="7">
    <location>
        <begin position="87"/>
        <end position="263"/>
    </location>
</feature>
<proteinExistence type="predicted"/>
<evidence type="ECO:0000256" key="2">
    <source>
        <dbReference type="ARBA" id="ARBA00022448"/>
    </source>
</evidence>
<gene>
    <name evidence="8" type="ORF">PR048_024142</name>
</gene>
<accession>A0ABQ9GW48</accession>
<comment type="subcellular location">
    <subcellularLocation>
        <location evidence="1">Membrane</location>
    </subcellularLocation>
</comment>
<dbReference type="PANTHER" id="PTHR46980">
    <property type="entry name" value="TRICALBIN-1-RELATED"/>
    <property type="match status" value="1"/>
</dbReference>
<dbReference type="InterPro" id="IPR031468">
    <property type="entry name" value="SMP_LBD"/>
</dbReference>
<feature type="transmembrane region" description="Helical" evidence="6">
    <location>
        <begin position="45"/>
        <end position="63"/>
    </location>
</feature>
<keyword evidence="9" id="KW-1185">Reference proteome</keyword>
<keyword evidence="6" id="KW-0812">Transmembrane</keyword>
<evidence type="ECO:0000313" key="8">
    <source>
        <dbReference type="EMBL" id="KAJ8876232.1"/>
    </source>
</evidence>
<dbReference type="EMBL" id="JARBHB010000009">
    <property type="protein sequence ID" value="KAJ8876232.1"/>
    <property type="molecule type" value="Genomic_DNA"/>
</dbReference>
<dbReference type="InterPro" id="IPR052455">
    <property type="entry name" value="Tricalbin_domain"/>
</dbReference>
<evidence type="ECO:0000259" key="7">
    <source>
        <dbReference type="PROSITE" id="PS51847"/>
    </source>
</evidence>
<dbReference type="Proteomes" id="UP001159363">
    <property type="component" value="Chromosome 8"/>
</dbReference>